<evidence type="ECO:0000256" key="1">
    <source>
        <dbReference type="ARBA" id="ARBA00004651"/>
    </source>
</evidence>
<name>A0ABQ9F3W2_TEGGR</name>
<feature type="transmembrane region" description="Helical" evidence="8">
    <location>
        <begin position="16"/>
        <end position="37"/>
    </location>
</feature>
<feature type="transmembrane region" description="Helical" evidence="8">
    <location>
        <begin position="82"/>
        <end position="106"/>
    </location>
</feature>
<evidence type="ECO:0000313" key="11">
    <source>
        <dbReference type="Proteomes" id="UP001217089"/>
    </source>
</evidence>
<keyword evidence="6" id="KW-0675">Receptor</keyword>
<sequence>MRRPQVDKKWLLLSPLSWQVLLCIAAALPVFTGLLYMMEYKNPYFTSRKQTPYTYHQLLWYVYGSILARGNGNTSFSNSGRILISTWWIFTIVVLATYSGNLVAVLSVTLEEAPFNTFEGLVEQDRYKWGTLGGTIYLSIMENSKDDRKWIPRNMEETKLAQTFVLQRISKNRS</sequence>
<dbReference type="PANTHER" id="PTHR42643:SF24">
    <property type="entry name" value="IONOTROPIC RECEPTOR 60A"/>
    <property type="match status" value="1"/>
</dbReference>
<evidence type="ECO:0000256" key="6">
    <source>
        <dbReference type="ARBA" id="ARBA00023170"/>
    </source>
</evidence>
<dbReference type="Proteomes" id="UP001217089">
    <property type="component" value="Unassembled WGS sequence"/>
</dbReference>
<keyword evidence="3 8" id="KW-0812">Transmembrane</keyword>
<feature type="transmembrane region" description="Helical" evidence="8">
    <location>
        <begin position="58"/>
        <end position="76"/>
    </location>
</feature>
<accession>A0ABQ9F3W2</accession>
<evidence type="ECO:0000313" key="10">
    <source>
        <dbReference type="EMBL" id="KAJ8310290.1"/>
    </source>
</evidence>
<feature type="domain" description="Ionotropic glutamate receptor C-terminal" evidence="9">
    <location>
        <begin position="17"/>
        <end position="142"/>
    </location>
</feature>
<organism evidence="10 11">
    <name type="scientific">Tegillarca granosa</name>
    <name type="common">Malaysian cockle</name>
    <name type="synonym">Anadara granosa</name>
    <dbReference type="NCBI Taxonomy" id="220873"/>
    <lineage>
        <taxon>Eukaryota</taxon>
        <taxon>Metazoa</taxon>
        <taxon>Spiralia</taxon>
        <taxon>Lophotrochozoa</taxon>
        <taxon>Mollusca</taxon>
        <taxon>Bivalvia</taxon>
        <taxon>Autobranchia</taxon>
        <taxon>Pteriomorphia</taxon>
        <taxon>Arcoida</taxon>
        <taxon>Arcoidea</taxon>
        <taxon>Arcidae</taxon>
        <taxon>Tegillarca</taxon>
    </lineage>
</organism>
<dbReference type="Gene3D" id="1.10.287.70">
    <property type="match status" value="1"/>
</dbReference>
<evidence type="ECO:0000256" key="2">
    <source>
        <dbReference type="ARBA" id="ARBA00022475"/>
    </source>
</evidence>
<evidence type="ECO:0000256" key="4">
    <source>
        <dbReference type="ARBA" id="ARBA00022989"/>
    </source>
</evidence>
<evidence type="ECO:0000256" key="8">
    <source>
        <dbReference type="SAM" id="Phobius"/>
    </source>
</evidence>
<keyword evidence="7" id="KW-0325">Glycoprotein</keyword>
<comment type="subcellular location">
    <subcellularLocation>
        <location evidence="1">Cell membrane</location>
        <topology evidence="1">Multi-pass membrane protein</topology>
    </subcellularLocation>
</comment>
<dbReference type="InterPro" id="IPR052192">
    <property type="entry name" value="Insect_Ionotropic_Sensory_Rcpt"/>
</dbReference>
<keyword evidence="5 8" id="KW-0472">Membrane</keyword>
<evidence type="ECO:0000256" key="3">
    <source>
        <dbReference type="ARBA" id="ARBA00022692"/>
    </source>
</evidence>
<evidence type="ECO:0000259" key="9">
    <source>
        <dbReference type="Pfam" id="PF00060"/>
    </source>
</evidence>
<evidence type="ECO:0000256" key="7">
    <source>
        <dbReference type="ARBA" id="ARBA00023180"/>
    </source>
</evidence>
<gene>
    <name evidence="10" type="ORF">KUTeg_012155</name>
</gene>
<reference evidence="10 11" key="1">
    <citation type="submission" date="2022-12" db="EMBL/GenBank/DDBJ databases">
        <title>Chromosome-level genome of Tegillarca granosa.</title>
        <authorList>
            <person name="Kim J."/>
        </authorList>
    </citation>
    <scope>NUCLEOTIDE SEQUENCE [LARGE SCALE GENOMIC DNA]</scope>
    <source>
        <strain evidence="10">Teg-2019</strain>
        <tissue evidence="10">Adductor muscle</tissue>
    </source>
</reference>
<keyword evidence="11" id="KW-1185">Reference proteome</keyword>
<dbReference type="InterPro" id="IPR001320">
    <property type="entry name" value="Iontro_rcpt_C"/>
</dbReference>
<keyword evidence="4 8" id="KW-1133">Transmembrane helix</keyword>
<keyword evidence="2" id="KW-1003">Cell membrane</keyword>
<protein>
    <recommendedName>
        <fullName evidence="9">Ionotropic glutamate receptor C-terminal domain-containing protein</fullName>
    </recommendedName>
</protein>
<dbReference type="PANTHER" id="PTHR42643">
    <property type="entry name" value="IONOTROPIC RECEPTOR 20A-RELATED"/>
    <property type="match status" value="1"/>
</dbReference>
<dbReference type="Pfam" id="PF00060">
    <property type="entry name" value="Lig_chan"/>
    <property type="match status" value="1"/>
</dbReference>
<proteinExistence type="predicted"/>
<evidence type="ECO:0000256" key="5">
    <source>
        <dbReference type="ARBA" id="ARBA00023136"/>
    </source>
</evidence>
<dbReference type="EMBL" id="JARBDR010000640">
    <property type="protein sequence ID" value="KAJ8310290.1"/>
    <property type="molecule type" value="Genomic_DNA"/>
</dbReference>
<comment type="caution">
    <text evidence="10">The sequence shown here is derived from an EMBL/GenBank/DDBJ whole genome shotgun (WGS) entry which is preliminary data.</text>
</comment>